<dbReference type="InterPro" id="IPR001031">
    <property type="entry name" value="Thioesterase"/>
</dbReference>
<dbReference type="PANTHER" id="PTHR11487">
    <property type="entry name" value="THIOESTERASE"/>
    <property type="match status" value="1"/>
</dbReference>
<dbReference type="Proteomes" id="UP000028492">
    <property type="component" value="Chromosome"/>
</dbReference>
<keyword evidence="5" id="KW-1185">Reference proteome</keyword>
<dbReference type="HOGENOM" id="CLU_070456_1_2_11"/>
<protein>
    <submittedName>
        <fullName evidence="4">Putative cadicidin biosynthesis thioesterase</fullName>
        <ecNumber evidence="4">3.1.2.-</ecNumber>
    </submittedName>
</protein>
<dbReference type="SUPFAM" id="SSF53474">
    <property type="entry name" value="alpha/beta-Hydrolases"/>
    <property type="match status" value="1"/>
</dbReference>
<dbReference type="KEGG" id="aja:AJAP_12450"/>
<dbReference type="GO" id="GO:0016787">
    <property type="term" value="F:hydrolase activity"/>
    <property type="evidence" value="ECO:0007669"/>
    <property type="project" value="UniProtKB-KW"/>
</dbReference>
<dbReference type="RefSeq" id="WP_038510811.1">
    <property type="nucleotide sequence ID" value="NZ_CP008953.1"/>
</dbReference>
<evidence type="ECO:0000313" key="5">
    <source>
        <dbReference type="Proteomes" id="UP000028492"/>
    </source>
</evidence>
<keyword evidence="2 4" id="KW-0378">Hydrolase</keyword>
<dbReference type="InterPro" id="IPR012223">
    <property type="entry name" value="TEII"/>
</dbReference>
<dbReference type="Gene3D" id="3.40.50.1820">
    <property type="entry name" value="alpha/beta hydrolase"/>
    <property type="match status" value="1"/>
</dbReference>
<evidence type="ECO:0000256" key="1">
    <source>
        <dbReference type="ARBA" id="ARBA00007169"/>
    </source>
</evidence>
<evidence type="ECO:0000256" key="2">
    <source>
        <dbReference type="ARBA" id="ARBA00022801"/>
    </source>
</evidence>
<comment type="similarity">
    <text evidence="1">Belongs to the thioesterase family.</text>
</comment>
<gene>
    <name evidence="4" type="ORF">AJAP_12450</name>
</gene>
<dbReference type="EMBL" id="CP008953">
    <property type="protein sequence ID" value="AIG75372.1"/>
    <property type="molecule type" value="Genomic_DNA"/>
</dbReference>
<dbReference type="PANTHER" id="PTHR11487:SF0">
    <property type="entry name" value="S-ACYL FATTY ACID SYNTHASE THIOESTERASE, MEDIUM CHAIN"/>
    <property type="match status" value="1"/>
</dbReference>
<dbReference type="GO" id="GO:0008610">
    <property type="term" value="P:lipid biosynthetic process"/>
    <property type="evidence" value="ECO:0007669"/>
    <property type="project" value="TreeGrafter"/>
</dbReference>
<accession>A0A075UMJ0</accession>
<dbReference type="EC" id="3.1.2.-" evidence="4"/>
<dbReference type="InterPro" id="IPR029058">
    <property type="entry name" value="AB_hydrolase_fold"/>
</dbReference>
<name>A0A075UMJ0_9PSEU</name>
<evidence type="ECO:0000259" key="3">
    <source>
        <dbReference type="SMART" id="SM00824"/>
    </source>
</evidence>
<dbReference type="STRING" id="208439.AJAP_12450"/>
<dbReference type="SMART" id="SM00824">
    <property type="entry name" value="PKS_TE"/>
    <property type="match status" value="1"/>
</dbReference>
<dbReference type="Pfam" id="PF00975">
    <property type="entry name" value="Thioesterase"/>
    <property type="match status" value="1"/>
</dbReference>
<dbReference type="InterPro" id="IPR020802">
    <property type="entry name" value="TesA-like"/>
</dbReference>
<dbReference type="AlphaFoldDB" id="A0A075UMJ0"/>
<organism evidence="4 5">
    <name type="scientific">Amycolatopsis japonica</name>
    <dbReference type="NCBI Taxonomy" id="208439"/>
    <lineage>
        <taxon>Bacteria</taxon>
        <taxon>Bacillati</taxon>
        <taxon>Actinomycetota</taxon>
        <taxon>Actinomycetes</taxon>
        <taxon>Pseudonocardiales</taxon>
        <taxon>Pseudonocardiaceae</taxon>
        <taxon>Amycolatopsis</taxon>
        <taxon>Amycolatopsis japonica group</taxon>
    </lineage>
</organism>
<sequence length="254" mass="27735">MAGNDEGLWVRRFHPADDAPFRLVCFPHAGGSASYFFPVSRALSPSADVLAIQYPGRQDRRREPGLATIAELADGVTEALLPWLDRPTVLFGHSMGASLGFEVARRLEAGDVRPHALFVSGRVAPSRARDETVHRRDDAGLIAAVKELGGTDAQIFEDEAILEMVLPSIRTDYTAAETYRYTPGPLLRTPIHAHVGENDPKATVDEVRDWATHTSGRFTLTTYPGGHFYLNTHAPAVIGAISDALRPSDLRVTQ</sequence>
<evidence type="ECO:0000313" key="4">
    <source>
        <dbReference type="EMBL" id="AIG75372.1"/>
    </source>
</evidence>
<reference evidence="4 5" key="1">
    <citation type="journal article" date="2014" name="J. Biotechnol.">
        <title>Complete genome sequence of the actinobacterium Amycolatopsis japonica MG417-CF17(T) (=DSM 44213T) producing (S,S)-N,N'-ethylenediaminedisuccinic acid.</title>
        <authorList>
            <person name="Stegmann E."/>
            <person name="Albersmeier A."/>
            <person name="Spohn M."/>
            <person name="Gert H."/>
            <person name="Weber T."/>
            <person name="Wohlleben W."/>
            <person name="Kalinowski J."/>
            <person name="Ruckert C."/>
        </authorList>
    </citation>
    <scope>NUCLEOTIDE SEQUENCE [LARGE SCALE GENOMIC DNA]</scope>
    <source>
        <strain evidence="5">MG417-CF17 (DSM 44213)</strain>
    </source>
</reference>
<feature type="domain" description="Thioesterase TesA-like" evidence="3">
    <location>
        <begin position="24"/>
        <end position="245"/>
    </location>
</feature>
<dbReference type="eggNOG" id="COG3208">
    <property type="taxonomic scope" value="Bacteria"/>
</dbReference>
<proteinExistence type="inferred from homology"/>